<dbReference type="EMBL" id="JXLN01004287">
    <property type="protein sequence ID" value="KPM03157.1"/>
    <property type="molecule type" value="Genomic_DNA"/>
</dbReference>
<organism evidence="7 8">
    <name type="scientific">Sarcoptes scabiei</name>
    <name type="common">Itch mite</name>
    <name type="synonym">Acarus scabiei</name>
    <dbReference type="NCBI Taxonomy" id="52283"/>
    <lineage>
        <taxon>Eukaryota</taxon>
        <taxon>Metazoa</taxon>
        <taxon>Ecdysozoa</taxon>
        <taxon>Arthropoda</taxon>
        <taxon>Chelicerata</taxon>
        <taxon>Arachnida</taxon>
        <taxon>Acari</taxon>
        <taxon>Acariformes</taxon>
        <taxon>Sarcoptiformes</taxon>
        <taxon>Astigmata</taxon>
        <taxon>Psoroptidia</taxon>
        <taxon>Sarcoptoidea</taxon>
        <taxon>Sarcoptidae</taxon>
        <taxon>Sarcoptinae</taxon>
        <taxon>Sarcoptes</taxon>
    </lineage>
</organism>
<comment type="similarity">
    <text evidence="2 5">Belongs to the universal ribosomal protein uL10 family.</text>
</comment>
<gene>
    <name evidence="7" type="ORF">QR98_0015870</name>
</gene>
<dbReference type="AlphaFoldDB" id="A0A131ZWX4"/>
<dbReference type="FunFam" id="3.90.105.20:FF:000004">
    <property type="entry name" value="Ribosome assembly factor mrt4"/>
    <property type="match status" value="1"/>
</dbReference>
<comment type="subcellular location">
    <subcellularLocation>
        <location evidence="5">Cytoplasm</location>
    </subcellularLocation>
    <subcellularLocation>
        <location evidence="5">Nucleus</location>
        <location evidence="5">Nucleolus</location>
    </subcellularLocation>
</comment>
<evidence type="ECO:0000313" key="7">
    <source>
        <dbReference type="EMBL" id="KPM03157.1"/>
    </source>
</evidence>
<dbReference type="CDD" id="cd05796">
    <property type="entry name" value="Ribosomal_P0_like"/>
    <property type="match status" value="1"/>
</dbReference>
<dbReference type="InterPro" id="IPR001790">
    <property type="entry name" value="Ribosomal_uL10"/>
</dbReference>
<dbReference type="OrthoDB" id="10262308at2759"/>
<evidence type="ECO:0000256" key="4">
    <source>
        <dbReference type="ARBA" id="ARBA00023242"/>
    </source>
</evidence>
<dbReference type="Gene3D" id="3.90.105.20">
    <property type="match status" value="1"/>
</dbReference>
<dbReference type="GO" id="GO:0006364">
    <property type="term" value="P:rRNA processing"/>
    <property type="evidence" value="ECO:0007669"/>
    <property type="project" value="TreeGrafter"/>
</dbReference>
<dbReference type="VEuPathDB" id="VectorBase:SSCA004864"/>
<comment type="caution">
    <text evidence="7">The sequence shown here is derived from an EMBL/GenBank/DDBJ whole genome shotgun (WGS) entry which is preliminary data.</text>
</comment>
<evidence type="ECO:0000256" key="1">
    <source>
        <dbReference type="ARBA" id="ARBA00004046"/>
    </source>
</evidence>
<comment type="subunit">
    <text evidence="5">Associates with the pre-60S ribosomal particle.</text>
</comment>
<keyword evidence="3 5" id="KW-0963">Cytoplasm</keyword>
<name>A0A131ZWX4_SARSC</name>
<dbReference type="Pfam" id="PF17777">
    <property type="entry name" value="RL10P_insert"/>
    <property type="match status" value="1"/>
</dbReference>
<dbReference type="GO" id="GO:0030687">
    <property type="term" value="C:preribosome, large subunit precursor"/>
    <property type="evidence" value="ECO:0007669"/>
    <property type="project" value="TreeGrafter"/>
</dbReference>
<evidence type="ECO:0000256" key="2">
    <source>
        <dbReference type="ARBA" id="ARBA00008889"/>
    </source>
</evidence>
<sequence length="210" mass="24680">MPKSKRNRVVSLTALKKKKFTDSKNRLVEEIRKCADEYKRIYVFRVDNMRNSRLKELRTELRDSRFFFGKNKVMIIGLGRTKTEEYKQNLHKLARIISGQCGIMFSNHEKDEVLNFFDKYKHVDYARTGDIAVETVNLFEGPLEQFPHNIEPYLRQLGMPTSLQKGIVTLMKDFEVCTKGKPLTSEQARILKLLQHQMAEFRVRIEGMCV</sequence>
<evidence type="ECO:0000256" key="3">
    <source>
        <dbReference type="ARBA" id="ARBA00022490"/>
    </source>
</evidence>
<reference evidence="7 8" key="1">
    <citation type="journal article" date="2015" name="Parasit. Vectors">
        <title>Draft genome of the scabies mite.</title>
        <authorList>
            <person name="Rider S.D.Jr."/>
            <person name="Morgan M.S."/>
            <person name="Arlian L.G."/>
        </authorList>
    </citation>
    <scope>NUCLEOTIDE SEQUENCE [LARGE SCALE GENOMIC DNA]</scope>
    <source>
        <strain evidence="7">Arlian Lab</strain>
    </source>
</reference>
<dbReference type="GO" id="GO:0000956">
    <property type="term" value="P:nuclear-transcribed mRNA catabolic process"/>
    <property type="evidence" value="ECO:0007669"/>
    <property type="project" value="TreeGrafter"/>
</dbReference>
<protein>
    <recommendedName>
        <fullName evidence="5">Ribosome assembly factor mrt4</fullName>
    </recommendedName>
</protein>
<evidence type="ECO:0000259" key="6">
    <source>
        <dbReference type="Pfam" id="PF17777"/>
    </source>
</evidence>
<keyword evidence="4 5" id="KW-0539">Nucleus</keyword>
<dbReference type="PANTHER" id="PTHR45841">
    <property type="entry name" value="MRNA TURNOVER PROTEIN 4 MRTO4"/>
    <property type="match status" value="1"/>
</dbReference>
<dbReference type="Pfam" id="PF00466">
    <property type="entry name" value="Ribosomal_L10"/>
    <property type="match status" value="1"/>
</dbReference>
<dbReference type="InterPro" id="IPR043141">
    <property type="entry name" value="Ribosomal_uL10-like_sf"/>
</dbReference>
<dbReference type="FunFam" id="3.30.70.1730:FF:000005">
    <property type="entry name" value="Ribosome assembly factor mrt4"/>
    <property type="match status" value="1"/>
</dbReference>
<comment type="function">
    <text evidence="1 5">Component of the ribosome assembly machinery. Nuclear paralog of the ribosomal protein P0, it binds pre-60S subunits at an early stage of assembly in the nucleolus, and is replaced by P0 in cytoplasmic pre-60S subunits and mature 80S ribosomes.</text>
</comment>
<dbReference type="SUPFAM" id="SSF160369">
    <property type="entry name" value="Ribosomal protein L10-like"/>
    <property type="match status" value="1"/>
</dbReference>
<proteinExistence type="inferred from homology"/>
<dbReference type="Gene3D" id="3.30.70.1730">
    <property type="match status" value="1"/>
</dbReference>
<evidence type="ECO:0000313" key="8">
    <source>
        <dbReference type="Proteomes" id="UP000616769"/>
    </source>
</evidence>
<dbReference type="InterPro" id="IPR051742">
    <property type="entry name" value="Ribosome_Assembly_uL10"/>
</dbReference>
<dbReference type="InterPro" id="IPR043164">
    <property type="entry name" value="Ribosomal_uL10-like_insert_sf"/>
</dbReference>
<dbReference type="Proteomes" id="UP000616769">
    <property type="component" value="Unassembled WGS sequence"/>
</dbReference>
<evidence type="ECO:0000256" key="5">
    <source>
        <dbReference type="RuleBase" id="RU364039"/>
    </source>
</evidence>
<feature type="domain" description="Large ribosomal subunit protein uL10-like insertion" evidence="6">
    <location>
        <begin position="126"/>
        <end position="194"/>
    </location>
</feature>
<dbReference type="InterPro" id="IPR040637">
    <property type="entry name" value="Ribosomal_uL10-like_insert"/>
</dbReference>
<dbReference type="PANTHER" id="PTHR45841:SF1">
    <property type="entry name" value="MRNA TURNOVER PROTEIN 4 HOMOLOG"/>
    <property type="match status" value="1"/>
</dbReference>
<dbReference type="GO" id="GO:0005737">
    <property type="term" value="C:cytoplasm"/>
    <property type="evidence" value="ECO:0007669"/>
    <property type="project" value="UniProtKB-SubCell"/>
</dbReference>
<dbReference type="GO" id="GO:0000027">
    <property type="term" value="P:ribosomal large subunit assembly"/>
    <property type="evidence" value="ECO:0007669"/>
    <property type="project" value="InterPro"/>
</dbReference>
<dbReference type="InterPro" id="IPR033867">
    <property type="entry name" value="Mrt4"/>
</dbReference>
<keyword evidence="5" id="KW-0690">Ribosome biogenesis</keyword>
<accession>A0A131ZWX4</accession>
<dbReference type="GO" id="GO:0003723">
    <property type="term" value="F:RNA binding"/>
    <property type="evidence" value="ECO:0007669"/>
    <property type="project" value="TreeGrafter"/>
</dbReference>
<dbReference type="GO" id="GO:0005730">
    <property type="term" value="C:nucleolus"/>
    <property type="evidence" value="ECO:0007669"/>
    <property type="project" value="UniProtKB-SubCell"/>
</dbReference>